<dbReference type="Gene3D" id="3.40.50.2300">
    <property type="match status" value="2"/>
</dbReference>
<dbReference type="CDD" id="cd06267">
    <property type="entry name" value="PBP1_LacI_sugar_binding-like"/>
    <property type="match status" value="1"/>
</dbReference>
<protein>
    <submittedName>
        <fullName evidence="6">LacI family transcriptional regulator</fullName>
    </submittedName>
</protein>
<dbReference type="InterPro" id="IPR028082">
    <property type="entry name" value="Peripla_BP_I"/>
</dbReference>
<organism evidence="6 7">
    <name type="scientific">Brachybacterium phenoliresistens</name>
    <dbReference type="NCBI Taxonomy" id="396014"/>
    <lineage>
        <taxon>Bacteria</taxon>
        <taxon>Bacillati</taxon>
        <taxon>Actinomycetota</taxon>
        <taxon>Actinomycetes</taxon>
        <taxon>Micrococcales</taxon>
        <taxon>Dermabacteraceae</taxon>
        <taxon>Brachybacterium</taxon>
    </lineage>
</organism>
<name>Z9JP68_9MICO</name>
<gene>
    <name evidence="6" type="ORF">BF93_12840</name>
</gene>
<sequence length="381" mass="40466">MRRPTIADIARECGVSSTAVSFALNGRPGISEERRRQIQDVAARLGWTPSAAARALATSRVDAIGLVITAPFTTLARDTFYLQLIAGIEKALAETPVVLVLKMVESLDAEVEAIRAWHAQRRVDAVILVNPREQDPRPDLVREIGMRAVFLGDPPPESGASSVFVDDAQTMRLLLRDVAALGCRSLAYLHSSVTAAYRHEGQRLEALADTDEIAVTVSPACDGGDPRGGPSVAARIDELVLGGVPDIVLCEDETITLAALSRLSEHGLRVPEDLGLISWESSPGLAYRRPAISSIDRDPMILGQAAVEVLDELRTADAPIRRVIDPPRLVLRDSLVRRPPHDATSHDTTSHGSTPAGAGPAGAGPADAAPAEISPGSRSDA</sequence>
<dbReference type="eggNOG" id="COG1609">
    <property type="taxonomic scope" value="Bacteria"/>
</dbReference>
<dbReference type="PROSITE" id="PS50932">
    <property type="entry name" value="HTH_LACI_2"/>
    <property type="match status" value="1"/>
</dbReference>
<dbReference type="AlphaFoldDB" id="Z9JP68"/>
<proteinExistence type="predicted"/>
<dbReference type="SMART" id="SM00354">
    <property type="entry name" value="HTH_LACI"/>
    <property type="match status" value="1"/>
</dbReference>
<keyword evidence="7" id="KW-1185">Reference proteome</keyword>
<dbReference type="InterPro" id="IPR000843">
    <property type="entry name" value="HTH_LacI"/>
</dbReference>
<dbReference type="SUPFAM" id="SSF53822">
    <property type="entry name" value="Periplasmic binding protein-like I"/>
    <property type="match status" value="1"/>
</dbReference>
<dbReference type="SUPFAM" id="SSF47413">
    <property type="entry name" value="lambda repressor-like DNA-binding domains"/>
    <property type="match status" value="1"/>
</dbReference>
<dbReference type="HOGENOM" id="CLU_037628_6_1_11"/>
<keyword evidence="3" id="KW-0804">Transcription</keyword>
<dbReference type="CDD" id="cd01392">
    <property type="entry name" value="HTH_LacI"/>
    <property type="match status" value="1"/>
</dbReference>
<dbReference type="InterPro" id="IPR046335">
    <property type="entry name" value="LacI/GalR-like_sensor"/>
</dbReference>
<evidence type="ECO:0000256" key="2">
    <source>
        <dbReference type="ARBA" id="ARBA00023125"/>
    </source>
</evidence>
<keyword evidence="1" id="KW-0805">Transcription regulation</keyword>
<dbReference type="GO" id="GO:0000976">
    <property type="term" value="F:transcription cis-regulatory region binding"/>
    <property type="evidence" value="ECO:0007669"/>
    <property type="project" value="TreeGrafter"/>
</dbReference>
<dbReference type="RefSeq" id="WP_051487189.1">
    <property type="nucleotide sequence ID" value="NZ_BAAAOW010000017.1"/>
</dbReference>
<evidence type="ECO:0000256" key="1">
    <source>
        <dbReference type="ARBA" id="ARBA00023015"/>
    </source>
</evidence>
<dbReference type="Pfam" id="PF13377">
    <property type="entry name" value="Peripla_BP_3"/>
    <property type="match status" value="1"/>
</dbReference>
<accession>Z9JP68</accession>
<dbReference type="Proteomes" id="UP000023067">
    <property type="component" value="Unassembled WGS sequence"/>
</dbReference>
<dbReference type="InterPro" id="IPR010982">
    <property type="entry name" value="Lambda_DNA-bd_dom_sf"/>
</dbReference>
<keyword evidence="2" id="KW-0238">DNA-binding</keyword>
<evidence type="ECO:0000313" key="6">
    <source>
        <dbReference type="EMBL" id="EWS79571.1"/>
    </source>
</evidence>
<feature type="domain" description="HTH lacI-type" evidence="5">
    <location>
        <begin position="4"/>
        <end position="58"/>
    </location>
</feature>
<dbReference type="STRING" id="396014.BF93_12840"/>
<feature type="region of interest" description="Disordered" evidence="4">
    <location>
        <begin position="333"/>
        <end position="381"/>
    </location>
</feature>
<comment type="caution">
    <text evidence="6">The sequence shown here is derived from an EMBL/GenBank/DDBJ whole genome shotgun (WGS) entry which is preliminary data.</text>
</comment>
<dbReference type="GO" id="GO:0003700">
    <property type="term" value="F:DNA-binding transcription factor activity"/>
    <property type="evidence" value="ECO:0007669"/>
    <property type="project" value="TreeGrafter"/>
</dbReference>
<feature type="compositionally biased region" description="Low complexity" evidence="4">
    <location>
        <begin position="355"/>
        <end position="371"/>
    </location>
</feature>
<evidence type="ECO:0000256" key="3">
    <source>
        <dbReference type="ARBA" id="ARBA00023163"/>
    </source>
</evidence>
<dbReference type="EMBL" id="JDYK01000031">
    <property type="protein sequence ID" value="EWS79571.1"/>
    <property type="molecule type" value="Genomic_DNA"/>
</dbReference>
<reference evidence="6 7" key="1">
    <citation type="submission" date="2014-02" db="EMBL/GenBank/DDBJ databases">
        <title>Genome sequence of Brachybacterium phenoliresistens strain W13A50.</title>
        <authorList>
            <person name="Wang X."/>
        </authorList>
    </citation>
    <scope>NUCLEOTIDE SEQUENCE [LARGE SCALE GENOMIC DNA]</scope>
    <source>
        <strain evidence="6 7">W13A50</strain>
    </source>
</reference>
<feature type="compositionally biased region" description="Basic and acidic residues" evidence="4">
    <location>
        <begin position="333"/>
        <end position="349"/>
    </location>
</feature>
<dbReference type="Pfam" id="PF00356">
    <property type="entry name" value="LacI"/>
    <property type="match status" value="1"/>
</dbReference>
<evidence type="ECO:0000256" key="4">
    <source>
        <dbReference type="SAM" id="MobiDB-lite"/>
    </source>
</evidence>
<dbReference type="PANTHER" id="PTHR30146">
    <property type="entry name" value="LACI-RELATED TRANSCRIPTIONAL REPRESSOR"/>
    <property type="match status" value="1"/>
</dbReference>
<dbReference type="PATRIC" id="fig|396014.3.peg.3609"/>
<dbReference type="PANTHER" id="PTHR30146:SF155">
    <property type="entry name" value="ALANINE RACEMASE"/>
    <property type="match status" value="1"/>
</dbReference>
<dbReference type="Gene3D" id="1.10.260.40">
    <property type="entry name" value="lambda repressor-like DNA-binding domains"/>
    <property type="match status" value="1"/>
</dbReference>
<evidence type="ECO:0000313" key="7">
    <source>
        <dbReference type="Proteomes" id="UP000023067"/>
    </source>
</evidence>
<evidence type="ECO:0000259" key="5">
    <source>
        <dbReference type="PROSITE" id="PS50932"/>
    </source>
</evidence>
<dbReference type="OrthoDB" id="1938857at2"/>